<dbReference type="AlphaFoldDB" id="A0AB39YHL3"/>
<organism evidence="1">
    <name type="scientific">Streptomyces sp. R33</name>
    <dbReference type="NCBI Taxonomy" id="3238629"/>
    <lineage>
        <taxon>Bacteria</taxon>
        <taxon>Bacillati</taxon>
        <taxon>Actinomycetota</taxon>
        <taxon>Actinomycetes</taxon>
        <taxon>Kitasatosporales</taxon>
        <taxon>Streptomycetaceae</taxon>
        <taxon>Streptomyces</taxon>
    </lineage>
</organism>
<reference evidence="1" key="1">
    <citation type="submission" date="2024-08" db="EMBL/GenBank/DDBJ databases">
        <authorList>
            <person name="Yu S.T."/>
        </authorList>
    </citation>
    <scope>NUCLEOTIDE SEQUENCE</scope>
    <source>
        <strain evidence="1">R33</strain>
        <plasmid evidence="1">unnamed1</plasmid>
    </source>
</reference>
<dbReference type="RefSeq" id="WP_369780611.1">
    <property type="nucleotide sequence ID" value="NZ_CP165728.1"/>
</dbReference>
<evidence type="ECO:0000313" key="1">
    <source>
        <dbReference type="EMBL" id="XDV69438.1"/>
    </source>
</evidence>
<proteinExistence type="predicted"/>
<sequence>MTAHWKPVSPDSGELSEFAERLRDAVSSNGYSVREITLWQEISRSTVYAVLAGERLPSQLLLEQILMVEAPRRRTRSADITWLFARRAKLEKARRSRTEPPTTPVQLDPVPEQERFTEALNNWVKTYRPHFMYWWPEGTQRGEGVSAGWLQRFLDGIAIPSESGLGSLLPRERPRDMDRQLWNKCATDHDHLQRLALDARRSRRTAREVLRILQGGR</sequence>
<dbReference type="EMBL" id="CP165728">
    <property type="protein sequence ID" value="XDV69438.1"/>
    <property type="molecule type" value="Genomic_DNA"/>
</dbReference>
<keyword evidence="1" id="KW-0614">Plasmid</keyword>
<evidence type="ECO:0008006" key="2">
    <source>
        <dbReference type="Google" id="ProtNLM"/>
    </source>
</evidence>
<geneLocation type="plasmid" evidence="1">
    <name>unnamed1</name>
</geneLocation>
<gene>
    <name evidence="1" type="ORF">AB5J51_41705</name>
</gene>
<accession>A0AB39YHL3</accession>
<protein>
    <recommendedName>
        <fullName evidence="2">HTH cro/C1-type domain-containing protein</fullName>
    </recommendedName>
</protein>
<name>A0AB39YHL3_9ACTN</name>